<protein>
    <submittedName>
        <fullName evidence="2">DUF3419 family protein</fullName>
    </submittedName>
</protein>
<dbReference type="InterPro" id="IPR029063">
    <property type="entry name" value="SAM-dependent_MTases_sf"/>
</dbReference>
<dbReference type="SUPFAM" id="SSF53335">
    <property type="entry name" value="S-adenosyl-L-methionine-dependent methyltransferases"/>
    <property type="match status" value="1"/>
</dbReference>
<keyword evidence="3" id="KW-1185">Reference proteome</keyword>
<dbReference type="AlphaFoldDB" id="A0A6N6VPD2"/>
<keyword evidence="1" id="KW-0812">Transmembrane</keyword>
<dbReference type="Pfam" id="PF11899">
    <property type="entry name" value="DUF3419"/>
    <property type="match status" value="1"/>
</dbReference>
<dbReference type="EMBL" id="WESC01000003">
    <property type="protein sequence ID" value="KAB7741770.1"/>
    <property type="molecule type" value="Genomic_DNA"/>
</dbReference>
<dbReference type="PANTHER" id="PTHR47473:SF1">
    <property type="entry name" value="METHYLTRANSFERASE DOMAIN-CONTAINING PROTEIN"/>
    <property type="match status" value="1"/>
</dbReference>
<evidence type="ECO:0000256" key="1">
    <source>
        <dbReference type="SAM" id="Phobius"/>
    </source>
</evidence>
<organism evidence="2 3">
    <name type="scientific">Parvibaculum sedimenti</name>
    <dbReference type="NCBI Taxonomy" id="2608632"/>
    <lineage>
        <taxon>Bacteria</taxon>
        <taxon>Pseudomonadati</taxon>
        <taxon>Pseudomonadota</taxon>
        <taxon>Alphaproteobacteria</taxon>
        <taxon>Hyphomicrobiales</taxon>
        <taxon>Parvibaculaceae</taxon>
        <taxon>Parvibaculum</taxon>
    </lineage>
</organism>
<proteinExistence type="predicted"/>
<comment type="caution">
    <text evidence="2">The sequence shown here is derived from an EMBL/GenBank/DDBJ whole genome shotgun (WGS) entry which is preliminary data.</text>
</comment>
<dbReference type="Proteomes" id="UP000468901">
    <property type="component" value="Unassembled WGS sequence"/>
</dbReference>
<dbReference type="InterPro" id="IPR021829">
    <property type="entry name" value="DUF3419"/>
</dbReference>
<keyword evidence="1" id="KW-0472">Membrane</keyword>
<keyword evidence="1" id="KW-1133">Transmembrane helix</keyword>
<evidence type="ECO:0000313" key="3">
    <source>
        <dbReference type="Proteomes" id="UP000468901"/>
    </source>
</evidence>
<dbReference type="Gene3D" id="3.40.50.150">
    <property type="entry name" value="Vaccinia Virus protein VP39"/>
    <property type="match status" value="1"/>
</dbReference>
<feature type="transmembrane region" description="Helical" evidence="1">
    <location>
        <begin position="158"/>
        <end position="178"/>
    </location>
</feature>
<sequence>MRPKERLNRAVHRHSAASKEGVLERLFTLLFTGLVYPQIWEDPVIDLEAMELRPEHHVVAIASGGCNVMSYLAAGPARITAVDLNPAHVALGRLKLAAAAHMPSYEHFFRFFGEADSQANLEAYQRFLRDRLDDDTFHYWERRSISGRKRITLFTRNFYRYGLLGYFIGWAHLAAKLYGVDFRPLLDAGSLAGQRVFFDTKLAPLFDRKFVRRVTDNPASLYGLGIPPSQYEKLAGGRPMHEVLRERLERLACGFPIADNYFAWQAFARHYAPGDNPSLPPYLQRENFAALQAGAGRVEVMNRNFTEFLRSEPDASADRYVLLDAQDWMTDEQLNDIWREMTRTARPGARVIFRTAAEPTLLPGRVVPEILDRWHYEAERSHDWTQRDRSSIYGGFHLYTFKG</sequence>
<accession>A0A6N6VPD2</accession>
<evidence type="ECO:0000313" key="2">
    <source>
        <dbReference type="EMBL" id="KAB7741770.1"/>
    </source>
</evidence>
<gene>
    <name evidence="2" type="ORF">F2P47_04550</name>
</gene>
<reference evidence="2 3" key="1">
    <citation type="submission" date="2019-09" db="EMBL/GenBank/DDBJ databases">
        <title>Parvibaculum sedimenti sp. nov., isolated from sediment.</title>
        <authorList>
            <person name="Wang Y."/>
        </authorList>
    </citation>
    <scope>NUCLEOTIDE SEQUENCE [LARGE SCALE GENOMIC DNA]</scope>
    <source>
        <strain evidence="2 3">HXT-9</strain>
    </source>
</reference>
<name>A0A6N6VPD2_9HYPH</name>
<dbReference type="PANTHER" id="PTHR47473">
    <property type="entry name" value="BTA1P"/>
    <property type="match status" value="1"/>
</dbReference>